<reference evidence="1" key="1">
    <citation type="journal article" date="2014" name="Front. Microbiol.">
        <title>High frequency of phylogenetically diverse reductive dehalogenase-homologous genes in deep subseafloor sedimentary metagenomes.</title>
        <authorList>
            <person name="Kawai M."/>
            <person name="Futagami T."/>
            <person name="Toyoda A."/>
            <person name="Takaki Y."/>
            <person name="Nishi S."/>
            <person name="Hori S."/>
            <person name="Arai W."/>
            <person name="Tsubouchi T."/>
            <person name="Morono Y."/>
            <person name="Uchiyama I."/>
            <person name="Ito T."/>
            <person name="Fujiyama A."/>
            <person name="Inagaki F."/>
            <person name="Takami H."/>
        </authorList>
    </citation>
    <scope>NUCLEOTIDE SEQUENCE</scope>
    <source>
        <strain evidence="1">Expedition CK06-06</strain>
    </source>
</reference>
<dbReference type="AlphaFoldDB" id="X1SWP8"/>
<accession>X1SWP8</accession>
<evidence type="ECO:0000313" key="1">
    <source>
        <dbReference type="EMBL" id="GAI97393.1"/>
    </source>
</evidence>
<name>X1SWP8_9ZZZZ</name>
<comment type="caution">
    <text evidence="1">The sequence shown here is derived from an EMBL/GenBank/DDBJ whole genome shotgun (WGS) entry which is preliminary data.</text>
</comment>
<sequence length="50" mass="5689">MDGIINAMLTANFDQLQKFVGLVDAYRMAIWNAPFNADFYAALARGFQTW</sequence>
<dbReference type="EMBL" id="BARW01015662">
    <property type="protein sequence ID" value="GAI97393.1"/>
    <property type="molecule type" value="Genomic_DNA"/>
</dbReference>
<protein>
    <submittedName>
        <fullName evidence="1">Uncharacterized protein</fullName>
    </submittedName>
</protein>
<organism evidence="1">
    <name type="scientific">marine sediment metagenome</name>
    <dbReference type="NCBI Taxonomy" id="412755"/>
    <lineage>
        <taxon>unclassified sequences</taxon>
        <taxon>metagenomes</taxon>
        <taxon>ecological metagenomes</taxon>
    </lineage>
</organism>
<gene>
    <name evidence="1" type="ORF">S12H4_27429</name>
</gene>
<feature type="non-terminal residue" evidence="1">
    <location>
        <position position="50"/>
    </location>
</feature>
<proteinExistence type="predicted"/>